<dbReference type="EMBL" id="FSRO01000001">
    <property type="protein sequence ID" value="SIO35124.1"/>
    <property type="molecule type" value="Genomic_DNA"/>
</dbReference>
<name>A0A1N6IT32_9PROT</name>
<feature type="domain" description="HTH cro/C1-type" evidence="1">
    <location>
        <begin position="9"/>
        <end position="62"/>
    </location>
</feature>
<dbReference type="InterPro" id="IPR001387">
    <property type="entry name" value="Cro/C1-type_HTH"/>
</dbReference>
<dbReference type="STRING" id="44575.SAMN05216419_100115"/>
<sequence length="242" mass="28574">MIRDIVATLKIILRQRGYTYADIAMKLNLSESSIKRYFARCDFSLKRLQQICDLIGLDLNELVHQATENQRNINQLSEEQEKQLVQNVKLLLIAFLLLNHFSYKQILTQYAIEAHEGVQLLTKLDHLGIIQLLPENKIRIRLSRNFNWLKNGPIQQFFEEKVQSEFFKSRFDQAGELRMVLNGMLSTHSLEIINQRFQRMALEFESLVKDERKLNLNDRMSITAVIAVRPWHLGVFEQFRRN</sequence>
<dbReference type="InterPro" id="IPR010982">
    <property type="entry name" value="Lambda_DNA-bd_dom_sf"/>
</dbReference>
<evidence type="ECO:0000313" key="3">
    <source>
        <dbReference type="Proteomes" id="UP000185062"/>
    </source>
</evidence>
<dbReference type="GO" id="GO:0003677">
    <property type="term" value="F:DNA binding"/>
    <property type="evidence" value="ECO:0007669"/>
    <property type="project" value="InterPro"/>
</dbReference>
<keyword evidence="3" id="KW-1185">Reference proteome</keyword>
<dbReference type="eggNOG" id="COG3655">
    <property type="taxonomic scope" value="Bacteria"/>
</dbReference>
<proteinExistence type="predicted"/>
<dbReference type="Pfam" id="PF13443">
    <property type="entry name" value="HTH_26"/>
    <property type="match status" value="1"/>
</dbReference>
<protein>
    <submittedName>
        <fullName evidence="2">Helix-turn-helix domain-containing protein</fullName>
    </submittedName>
</protein>
<organism evidence="2 3">
    <name type="scientific">Nitrosomonas cryotolerans ATCC 49181</name>
    <dbReference type="NCBI Taxonomy" id="1131553"/>
    <lineage>
        <taxon>Bacteria</taxon>
        <taxon>Pseudomonadati</taxon>
        <taxon>Pseudomonadota</taxon>
        <taxon>Betaproteobacteria</taxon>
        <taxon>Nitrosomonadales</taxon>
        <taxon>Nitrosomonadaceae</taxon>
        <taxon>Nitrosomonas</taxon>
    </lineage>
</organism>
<evidence type="ECO:0000313" key="2">
    <source>
        <dbReference type="EMBL" id="SIO35124.1"/>
    </source>
</evidence>
<dbReference type="Gene3D" id="1.10.260.40">
    <property type="entry name" value="lambda repressor-like DNA-binding domains"/>
    <property type="match status" value="1"/>
</dbReference>
<dbReference type="Proteomes" id="UP000185062">
    <property type="component" value="Unassembled WGS sequence"/>
</dbReference>
<accession>A0A1N6IT32</accession>
<dbReference type="PROSITE" id="PS50943">
    <property type="entry name" value="HTH_CROC1"/>
    <property type="match status" value="1"/>
</dbReference>
<dbReference type="RefSeq" id="WP_028460446.1">
    <property type="nucleotide sequence ID" value="NZ_FSRO01000001.1"/>
</dbReference>
<reference evidence="2 3" key="1">
    <citation type="submission" date="2016-12" db="EMBL/GenBank/DDBJ databases">
        <authorList>
            <person name="Song W.-J."/>
            <person name="Kurnit D.M."/>
        </authorList>
    </citation>
    <scope>NUCLEOTIDE SEQUENCE [LARGE SCALE GENOMIC DNA]</scope>
    <source>
        <strain evidence="2 3">ATCC 49181</strain>
    </source>
</reference>
<evidence type="ECO:0000259" key="1">
    <source>
        <dbReference type="PROSITE" id="PS50943"/>
    </source>
</evidence>
<dbReference type="AlphaFoldDB" id="A0A1N6IT32"/>
<dbReference type="SUPFAM" id="SSF47413">
    <property type="entry name" value="lambda repressor-like DNA-binding domains"/>
    <property type="match status" value="1"/>
</dbReference>
<gene>
    <name evidence="2" type="ORF">SAMN02743940_2050</name>
</gene>
<dbReference type="SMART" id="SM00530">
    <property type="entry name" value="HTH_XRE"/>
    <property type="match status" value="1"/>
</dbReference>